<reference evidence="6" key="1">
    <citation type="submission" date="2021-03" db="EMBL/GenBank/DDBJ databases">
        <title>Actinotalea soli sp. nov., isolated from soil.</title>
        <authorList>
            <person name="Ping W."/>
            <person name="Zhang J."/>
        </authorList>
    </citation>
    <scope>NUCLEOTIDE SEQUENCE</scope>
    <source>
        <strain evidence="6">BY-33</strain>
    </source>
</reference>
<dbReference type="PANTHER" id="PTHR43537">
    <property type="entry name" value="TRANSCRIPTIONAL REGULATOR, GNTR FAMILY"/>
    <property type="match status" value="1"/>
</dbReference>
<proteinExistence type="predicted"/>
<organism evidence="6 7">
    <name type="scientific">Actinotalea soli</name>
    <dbReference type="NCBI Taxonomy" id="2819234"/>
    <lineage>
        <taxon>Bacteria</taxon>
        <taxon>Bacillati</taxon>
        <taxon>Actinomycetota</taxon>
        <taxon>Actinomycetes</taxon>
        <taxon>Micrococcales</taxon>
        <taxon>Cellulomonadaceae</taxon>
        <taxon>Actinotalea</taxon>
    </lineage>
</organism>
<keyword evidence="3" id="KW-0804">Transcription</keyword>
<gene>
    <name evidence="6" type="ORF">J4G33_10515</name>
</gene>
<dbReference type="Pfam" id="PF07729">
    <property type="entry name" value="FCD"/>
    <property type="match status" value="1"/>
</dbReference>
<protein>
    <submittedName>
        <fullName evidence="6">GntR family transcriptional regulator</fullName>
    </submittedName>
</protein>
<dbReference type="InterPro" id="IPR036390">
    <property type="entry name" value="WH_DNA-bd_sf"/>
</dbReference>
<dbReference type="SMART" id="SM00345">
    <property type="entry name" value="HTH_GNTR"/>
    <property type="match status" value="1"/>
</dbReference>
<feature type="domain" description="HTH gntR-type" evidence="5">
    <location>
        <begin position="20"/>
        <end position="87"/>
    </location>
</feature>
<dbReference type="SUPFAM" id="SSF48008">
    <property type="entry name" value="GntR ligand-binding domain-like"/>
    <property type="match status" value="1"/>
</dbReference>
<dbReference type="GO" id="GO:0003677">
    <property type="term" value="F:DNA binding"/>
    <property type="evidence" value="ECO:0007669"/>
    <property type="project" value="UniProtKB-KW"/>
</dbReference>
<dbReference type="InterPro" id="IPR036388">
    <property type="entry name" value="WH-like_DNA-bd_sf"/>
</dbReference>
<dbReference type="RefSeq" id="WP_208055928.1">
    <property type="nucleotide sequence ID" value="NZ_JAGEMK010000005.1"/>
</dbReference>
<dbReference type="PRINTS" id="PR00035">
    <property type="entry name" value="HTHGNTR"/>
</dbReference>
<keyword evidence="7" id="KW-1185">Reference proteome</keyword>
<dbReference type="SUPFAM" id="SSF46785">
    <property type="entry name" value="Winged helix' DNA-binding domain"/>
    <property type="match status" value="1"/>
</dbReference>
<dbReference type="InterPro" id="IPR008920">
    <property type="entry name" value="TF_FadR/GntR_C"/>
</dbReference>
<evidence type="ECO:0000313" key="6">
    <source>
        <dbReference type="EMBL" id="MBO1752233.1"/>
    </source>
</evidence>
<dbReference type="GO" id="GO:0003700">
    <property type="term" value="F:DNA-binding transcription factor activity"/>
    <property type="evidence" value="ECO:0007669"/>
    <property type="project" value="InterPro"/>
</dbReference>
<evidence type="ECO:0000259" key="5">
    <source>
        <dbReference type="PROSITE" id="PS50949"/>
    </source>
</evidence>
<evidence type="ECO:0000313" key="7">
    <source>
        <dbReference type="Proteomes" id="UP000664209"/>
    </source>
</evidence>
<comment type="caution">
    <text evidence="6">The sequence shown here is derived from an EMBL/GenBank/DDBJ whole genome shotgun (WGS) entry which is preliminary data.</text>
</comment>
<dbReference type="AlphaFoldDB" id="A0A939LQP1"/>
<evidence type="ECO:0000256" key="2">
    <source>
        <dbReference type="ARBA" id="ARBA00023125"/>
    </source>
</evidence>
<dbReference type="SMART" id="SM00895">
    <property type="entry name" value="FCD"/>
    <property type="match status" value="1"/>
</dbReference>
<dbReference type="PANTHER" id="PTHR43537:SF45">
    <property type="entry name" value="GNTR FAMILY REGULATORY PROTEIN"/>
    <property type="match status" value="1"/>
</dbReference>
<dbReference type="PROSITE" id="PS50949">
    <property type="entry name" value="HTH_GNTR"/>
    <property type="match status" value="1"/>
</dbReference>
<dbReference type="InterPro" id="IPR011711">
    <property type="entry name" value="GntR_C"/>
</dbReference>
<dbReference type="CDD" id="cd07377">
    <property type="entry name" value="WHTH_GntR"/>
    <property type="match status" value="1"/>
</dbReference>
<keyword evidence="2" id="KW-0238">DNA-binding</keyword>
<name>A0A939LQP1_9CELL</name>
<dbReference type="Pfam" id="PF00392">
    <property type="entry name" value="GntR"/>
    <property type="match status" value="1"/>
</dbReference>
<feature type="region of interest" description="Disordered" evidence="4">
    <location>
        <begin position="1"/>
        <end position="21"/>
    </location>
</feature>
<evidence type="ECO:0000256" key="4">
    <source>
        <dbReference type="SAM" id="MobiDB-lite"/>
    </source>
</evidence>
<sequence length="244" mass="26854">MGTTTDAAPDSAPDPGAARLPRREKVYEALREELMGGRFSPWERLGEERLAEHFGVSRTPVREALARLHADGLLEKRAGGLYLYMPTFEDLTDLYELRITLELQGIRRAIDDPTVHHDAVRLTTELESWQRMSDDEPAPSAGFVTVDEGFHTALLAASGNRALSASLAQVNQRIRAVRMYDYLTADRMRATIDEHIEIAELVLGGRLPTALEALADHVGASKDVVVERAANALAMARGQVGGQR</sequence>
<dbReference type="Proteomes" id="UP000664209">
    <property type="component" value="Unassembled WGS sequence"/>
</dbReference>
<dbReference type="EMBL" id="JAGEMK010000005">
    <property type="protein sequence ID" value="MBO1752233.1"/>
    <property type="molecule type" value="Genomic_DNA"/>
</dbReference>
<feature type="compositionally biased region" description="Low complexity" evidence="4">
    <location>
        <begin position="1"/>
        <end position="18"/>
    </location>
</feature>
<keyword evidence="1" id="KW-0805">Transcription regulation</keyword>
<dbReference type="Gene3D" id="1.10.10.10">
    <property type="entry name" value="Winged helix-like DNA-binding domain superfamily/Winged helix DNA-binding domain"/>
    <property type="match status" value="1"/>
</dbReference>
<evidence type="ECO:0000256" key="1">
    <source>
        <dbReference type="ARBA" id="ARBA00023015"/>
    </source>
</evidence>
<evidence type="ECO:0000256" key="3">
    <source>
        <dbReference type="ARBA" id="ARBA00023163"/>
    </source>
</evidence>
<accession>A0A939LQP1</accession>
<dbReference type="InterPro" id="IPR000524">
    <property type="entry name" value="Tscrpt_reg_HTH_GntR"/>
</dbReference>
<dbReference type="Gene3D" id="1.20.120.530">
    <property type="entry name" value="GntR ligand-binding domain-like"/>
    <property type="match status" value="1"/>
</dbReference>